<protein>
    <submittedName>
        <fullName evidence="1">Uncharacterized protein</fullName>
    </submittedName>
</protein>
<evidence type="ECO:0000313" key="1">
    <source>
        <dbReference type="EMBL" id="DAD69515.1"/>
    </source>
</evidence>
<accession>A0A8S5LI60</accession>
<sequence length="29" mass="3718">MTKIRKPPMWWFFRRLQTPQIPPFFKTTH</sequence>
<name>A0A8S5LI60_9CAUD</name>
<reference evidence="1" key="1">
    <citation type="journal article" date="2021" name="Proc. Natl. Acad. Sci. U.S.A.">
        <title>A Catalog of Tens of Thousands of Viruses from Human Metagenomes Reveals Hidden Associations with Chronic Diseases.</title>
        <authorList>
            <person name="Tisza M.J."/>
            <person name="Buck C.B."/>
        </authorList>
    </citation>
    <scope>NUCLEOTIDE SEQUENCE</scope>
    <source>
        <strain evidence="1">CtR0j7</strain>
    </source>
</reference>
<proteinExistence type="predicted"/>
<organism evidence="1">
    <name type="scientific">Siphoviridae sp. ctR0j7</name>
    <dbReference type="NCBI Taxonomy" id="2823580"/>
    <lineage>
        <taxon>Viruses</taxon>
        <taxon>Duplodnaviria</taxon>
        <taxon>Heunggongvirae</taxon>
        <taxon>Uroviricota</taxon>
        <taxon>Caudoviricetes</taxon>
    </lineage>
</organism>
<dbReference type="EMBL" id="BK014722">
    <property type="protein sequence ID" value="DAD69515.1"/>
    <property type="molecule type" value="Genomic_DNA"/>
</dbReference>